<name>A0ABU6ZY50_9FABA</name>
<dbReference type="SUPFAM" id="SSF54001">
    <property type="entry name" value="Cysteine proteinases"/>
    <property type="match status" value="1"/>
</dbReference>
<dbReference type="Gene3D" id="3.40.395.10">
    <property type="entry name" value="Adenoviral Proteinase, Chain A"/>
    <property type="match status" value="1"/>
</dbReference>
<evidence type="ECO:0008006" key="3">
    <source>
        <dbReference type="Google" id="ProtNLM"/>
    </source>
</evidence>
<reference evidence="1 2" key="1">
    <citation type="journal article" date="2023" name="Plants (Basel)">
        <title>Bridging the Gap: Combining Genomics and Transcriptomics Approaches to Understand Stylosanthes scabra, an Orphan Legume from the Brazilian Caatinga.</title>
        <authorList>
            <person name="Ferreira-Neto J.R.C."/>
            <person name="da Silva M.D."/>
            <person name="Binneck E."/>
            <person name="de Melo N.F."/>
            <person name="da Silva R.H."/>
            <person name="de Melo A.L.T.M."/>
            <person name="Pandolfi V."/>
            <person name="Bustamante F.O."/>
            <person name="Brasileiro-Vidal A.C."/>
            <person name="Benko-Iseppon A.M."/>
        </authorList>
    </citation>
    <scope>NUCLEOTIDE SEQUENCE [LARGE SCALE GENOMIC DNA]</scope>
    <source>
        <tissue evidence="1">Leaves</tissue>
    </source>
</reference>
<evidence type="ECO:0000313" key="1">
    <source>
        <dbReference type="EMBL" id="MED6226983.1"/>
    </source>
</evidence>
<dbReference type="EMBL" id="JASCZI010277284">
    <property type="protein sequence ID" value="MED6226983.1"/>
    <property type="molecule type" value="Genomic_DNA"/>
</dbReference>
<gene>
    <name evidence="1" type="ORF">PIB30_109125</name>
</gene>
<keyword evidence="2" id="KW-1185">Reference proteome</keyword>
<sequence>MSQGVLLKDLAASVDNLGPFNGDGYDCWYEQVNGKQPNTWDCGVYVFKWMKMWDPKSMSDDAPPLPQWDNDKLSQFRKELVMDMLYCAKNVSNDSLEEVIKLPQKFFENRGKKIHLNDPWTKLLVRRAERAPKER</sequence>
<evidence type="ECO:0000313" key="2">
    <source>
        <dbReference type="Proteomes" id="UP001341840"/>
    </source>
</evidence>
<dbReference type="Proteomes" id="UP001341840">
    <property type="component" value="Unassembled WGS sequence"/>
</dbReference>
<accession>A0ABU6ZY50</accession>
<proteinExistence type="predicted"/>
<dbReference type="InterPro" id="IPR038765">
    <property type="entry name" value="Papain-like_cys_pep_sf"/>
</dbReference>
<organism evidence="1 2">
    <name type="scientific">Stylosanthes scabra</name>
    <dbReference type="NCBI Taxonomy" id="79078"/>
    <lineage>
        <taxon>Eukaryota</taxon>
        <taxon>Viridiplantae</taxon>
        <taxon>Streptophyta</taxon>
        <taxon>Embryophyta</taxon>
        <taxon>Tracheophyta</taxon>
        <taxon>Spermatophyta</taxon>
        <taxon>Magnoliopsida</taxon>
        <taxon>eudicotyledons</taxon>
        <taxon>Gunneridae</taxon>
        <taxon>Pentapetalae</taxon>
        <taxon>rosids</taxon>
        <taxon>fabids</taxon>
        <taxon>Fabales</taxon>
        <taxon>Fabaceae</taxon>
        <taxon>Papilionoideae</taxon>
        <taxon>50 kb inversion clade</taxon>
        <taxon>dalbergioids sensu lato</taxon>
        <taxon>Dalbergieae</taxon>
        <taxon>Pterocarpus clade</taxon>
        <taxon>Stylosanthes</taxon>
    </lineage>
</organism>
<protein>
    <recommendedName>
        <fullName evidence="3">Ubiquitin-like protease family profile domain-containing protein</fullName>
    </recommendedName>
</protein>
<comment type="caution">
    <text evidence="1">The sequence shown here is derived from an EMBL/GenBank/DDBJ whole genome shotgun (WGS) entry which is preliminary data.</text>
</comment>